<accession>A0ABR4SJA1</accession>
<dbReference type="GO" id="GO:0016787">
    <property type="term" value="F:hydrolase activity"/>
    <property type="evidence" value="ECO:0007669"/>
    <property type="project" value="UniProtKB-KW"/>
</dbReference>
<sequence>MAELVDVAPGVLVHTSRNESLNSVVLASISEAMLIDPGWEVDELDDIADQLDERGLNVLSGFATHAHHDHVLWHPAFGDAPRLASEATVRLVDADRERLLKCAAADDPALDSRLDIAGLLGRLYPTPQAPADAHRTWLPKGAAPDGFEPELLTHDAHVPGHTALWLPDQRILIAGDMLSSIELPLPDLDGCDYRARVLQKRSFDPFHAYLDALSLLEPYAREARLVIPGHGPLGTDALDRLERDRAYLETILEGGDPRDERRSMPRMEAWHAHLREAVGRG</sequence>
<evidence type="ECO:0000313" key="3">
    <source>
        <dbReference type="Proteomes" id="UP000030182"/>
    </source>
</evidence>
<dbReference type="PANTHER" id="PTHR42951">
    <property type="entry name" value="METALLO-BETA-LACTAMASE DOMAIN-CONTAINING"/>
    <property type="match status" value="1"/>
</dbReference>
<protein>
    <submittedName>
        <fullName evidence="2">Zn-dependent hydrolase</fullName>
    </submittedName>
</protein>
<dbReference type="InterPro" id="IPR050855">
    <property type="entry name" value="NDM-1-like"/>
</dbReference>
<evidence type="ECO:0000313" key="2">
    <source>
        <dbReference type="EMBL" id="KDS93243.1"/>
    </source>
</evidence>
<dbReference type="Proteomes" id="UP000030182">
    <property type="component" value="Unassembled WGS sequence"/>
</dbReference>
<evidence type="ECO:0000259" key="1">
    <source>
        <dbReference type="SMART" id="SM00849"/>
    </source>
</evidence>
<dbReference type="InterPro" id="IPR036866">
    <property type="entry name" value="RibonucZ/Hydroxyglut_hydro"/>
</dbReference>
<dbReference type="RefSeq" id="WP_034371200.1">
    <property type="nucleotide sequence ID" value="NZ_KN323183.1"/>
</dbReference>
<dbReference type="PANTHER" id="PTHR42951:SF22">
    <property type="entry name" value="METALLO BETA-LACTAMASE SUPERFAMILY LIPOPROTEIN"/>
    <property type="match status" value="1"/>
</dbReference>
<dbReference type="SUPFAM" id="SSF56281">
    <property type="entry name" value="Metallo-hydrolase/oxidoreductase"/>
    <property type="match status" value="1"/>
</dbReference>
<dbReference type="InterPro" id="IPR001279">
    <property type="entry name" value="Metallo-B-lactamas"/>
</dbReference>
<gene>
    <name evidence="2" type="ORF">DHOM_06625</name>
</gene>
<dbReference type="Gene3D" id="3.60.15.10">
    <property type="entry name" value="Ribonuclease Z/Hydroxyacylglutathione hydrolase-like"/>
    <property type="match status" value="1"/>
</dbReference>
<name>A0ABR4SJA1_9MICO</name>
<dbReference type="SMART" id="SM00849">
    <property type="entry name" value="Lactamase_B"/>
    <property type="match status" value="1"/>
</dbReference>
<organism evidence="2 3">
    <name type="scientific">Dermabacter hominis 1368</name>
    <dbReference type="NCBI Taxonomy" id="1450519"/>
    <lineage>
        <taxon>Bacteria</taxon>
        <taxon>Bacillati</taxon>
        <taxon>Actinomycetota</taxon>
        <taxon>Actinomycetes</taxon>
        <taxon>Micrococcales</taxon>
        <taxon>Dermabacteraceae</taxon>
        <taxon>Dermabacter</taxon>
    </lineage>
</organism>
<keyword evidence="2" id="KW-0378">Hydrolase</keyword>
<keyword evidence="3" id="KW-1185">Reference proteome</keyword>
<dbReference type="EMBL" id="JDRS01000008">
    <property type="protein sequence ID" value="KDS93243.1"/>
    <property type="molecule type" value="Genomic_DNA"/>
</dbReference>
<feature type="domain" description="Metallo-beta-lactamase" evidence="1">
    <location>
        <begin position="20"/>
        <end position="230"/>
    </location>
</feature>
<comment type="caution">
    <text evidence="2">The sequence shown here is derived from an EMBL/GenBank/DDBJ whole genome shotgun (WGS) entry which is preliminary data.</text>
</comment>
<reference evidence="2 3" key="1">
    <citation type="submission" date="2014-01" db="EMBL/GenBank/DDBJ databases">
        <title>Draft genome sequence of the multidrug-resistant clinical isolate Dermabacter hominis 1368.</title>
        <authorList>
            <person name="Albersmeier A."/>
            <person name="Bomholt C."/>
            <person name="Glaub A."/>
            <person name="Ruckert C."/>
            <person name="Soriano F."/>
            <person name="Fernandez-Natal I."/>
            <person name="Tauch A."/>
        </authorList>
    </citation>
    <scope>NUCLEOTIDE SEQUENCE [LARGE SCALE GENOMIC DNA]</scope>
    <source>
        <strain evidence="2 3">1368</strain>
    </source>
</reference>
<dbReference type="CDD" id="cd06262">
    <property type="entry name" value="metallo-hydrolase-like_MBL-fold"/>
    <property type="match status" value="1"/>
</dbReference>
<proteinExistence type="predicted"/>
<dbReference type="Pfam" id="PF00753">
    <property type="entry name" value="Lactamase_B"/>
    <property type="match status" value="1"/>
</dbReference>